<comment type="caution">
    <text evidence="1">The sequence shown here is derived from an EMBL/GenBank/DDBJ whole genome shotgun (WGS) entry which is preliminary data.</text>
</comment>
<organism evidence="1 2">
    <name type="scientific">Candidatus Schekmanbacteria bacterium RBG_13_48_7</name>
    <dbReference type="NCBI Taxonomy" id="1817878"/>
    <lineage>
        <taxon>Bacteria</taxon>
        <taxon>Candidatus Schekmaniibacteriota</taxon>
    </lineage>
</organism>
<gene>
    <name evidence="1" type="ORF">A2161_17280</name>
</gene>
<accession>A0A1F7RLE8</accession>
<dbReference type="PANTHER" id="PTHR43739">
    <property type="entry name" value="XYLOGLUCANASE (EUROFUNG)"/>
    <property type="match status" value="1"/>
</dbReference>
<dbReference type="InterPro" id="IPR015943">
    <property type="entry name" value="WD40/YVTN_repeat-like_dom_sf"/>
</dbReference>
<sequence>MCNSWEEIPVPNDIQDIYSLAVSPESPDTIYLGTYRLSYRTSDSGQTWQKIDTGMKEDSHIFKFVFSPANPLTLFSATCGWVYKSTNSGDSWKRFREGLTDRRVQSLAINPIDPKILIAGTCGGAFKSNNNGTNWKCVTSKNLIVKCITFSSMSESTIFLGSEDQGIFKSTDMGDSFREINRGFFHHHIPCVVPVPSENGMFFTGIINAGNKGGLYASIDGGKTWEQVPCKSLFKNVYAIQLQNNPFTRLYVGTENGVFWKDRGAMTWNFTKSSRDTGRIQTLLISADNPNIIITGGNNGLFLSKDSGSNFTKILPELTSETFFTLSESNGNVYAGSNLGLYRSPDSGQTWIKINSPFSNERIQCILQDPLSESHLYVGTFKGLYHGNPIAEKWNNLDFGYGIPDISDIKADPFDPNTLIVSSYLIGGVYVSNDRGLKWDRIDSYYDPVRAFSLVFDPFLQGRIYLGTYGHSIACNNAYRKK</sequence>
<dbReference type="SUPFAM" id="SSF110296">
    <property type="entry name" value="Oligoxyloglucan reducing end-specific cellobiohydrolase"/>
    <property type="match status" value="2"/>
</dbReference>
<dbReference type="PANTHER" id="PTHR43739:SF5">
    <property type="entry name" value="EXO-ALPHA-SIALIDASE"/>
    <property type="match status" value="1"/>
</dbReference>
<dbReference type="GO" id="GO:0010411">
    <property type="term" value="P:xyloglucan metabolic process"/>
    <property type="evidence" value="ECO:0007669"/>
    <property type="project" value="TreeGrafter"/>
</dbReference>
<dbReference type="InterPro" id="IPR052025">
    <property type="entry name" value="Xyloglucanase_GH74"/>
</dbReference>
<evidence type="ECO:0000313" key="2">
    <source>
        <dbReference type="Proteomes" id="UP000179266"/>
    </source>
</evidence>
<proteinExistence type="predicted"/>
<name>A0A1F7RLE8_9BACT</name>
<evidence type="ECO:0008006" key="3">
    <source>
        <dbReference type="Google" id="ProtNLM"/>
    </source>
</evidence>
<reference evidence="1 2" key="1">
    <citation type="journal article" date="2016" name="Nat. Commun.">
        <title>Thousands of microbial genomes shed light on interconnected biogeochemical processes in an aquifer system.</title>
        <authorList>
            <person name="Anantharaman K."/>
            <person name="Brown C.T."/>
            <person name="Hug L.A."/>
            <person name="Sharon I."/>
            <person name="Castelle C.J."/>
            <person name="Probst A.J."/>
            <person name="Thomas B.C."/>
            <person name="Singh A."/>
            <person name="Wilkins M.J."/>
            <person name="Karaoz U."/>
            <person name="Brodie E.L."/>
            <person name="Williams K.H."/>
            <person name="Hubbard S.S."/>
            <person name="Banfield J.F."/>
        </authorList>
    </citation>
    <scope>NUCLEOTIDE SEQUENCE [LARGE SCALE GENOMIC DNA]</scope>
</reference>
<protein>
    <recommendedName>
        <fullName evidence="3">Photosynthesis system II assembly factor Ycf48/Hcf136-like domain-containing protein</fullName>
    </recommendedName>
</protein>
<dbReference type="Gene3D" id="2.130.10.10">
    <property type="entry name" value="YVTN repeat-like/Quinoprotein amine dehydrogenase"/>
    <property type="match status" value="3"/>
</dbReference>
<dbReference type="EMBL" id="MGDD01000326">
    <property type="protein sequence ID" value="OGL42405.1"/>
    <property type="molecule type" value="Genomic_DNA"/>
</dbReference>
<evidence type="ECO:0000313" key="1">
    <source>
        <dbReference type="EMBL" id="OGL42405.1"/>
    </source>
</evidence>
<dbReference type="AlphaFoldDB" id="A0A1F7RLE8"/>
<dbReference type="Proteomes" id="UP000179266">
    <property type="component" value="Unassembled WGS sequence"/>
</dbReference>